<evidence type="ECO:0000256" key="6">
    <source>
        <dbReference type="ARBA" id="ARBA00022475"/>
    </source>
</evidence>
<feature type="transmembrane region" description="Helical" evidence="17">
    <location>
        <begin position="40"/>
        <end position="68"/>
    </location>
</feature>
<evidence type="ECO:0000256" key="15">
    <source>
        <dbReference type="ARBA" id="ARBA00026041"/>
    </source>
</evidence>
<evidence type="ECO:0000256" key="11">
    <source>
        <dbReference type="ARBA" id="ARBA00023136"/>
    </source>
</evidence>
<sequence length="299" mass="33040">MPAGGPTYLRSGQPELPEFKESPSVNEYDLHVTGLREKRLWILLGFMVVLTALTVAVLIMNIFMIRVLSMSTRGMKNLQFHSRYDTKSGEEESVLQFTAERVHLGKVVAKSGTVRGSPGKDLTIHGSRVIINGAKDRSRLLLQEGLCRFENIDQFIVKGASRPFFSAQHPLFTVDSRVRKISTEQIITNKIRSPINENLHAVVENLSVRGNEGIKMEAKRFNVTAKTSIGLRTSKDGKLTFSAKKIFIGSNWLPLPISTSPALTASIDAMRVCICIAARPKLFVVAGNKPCIASPNFCV</sequence>
<evidence type="ECO:0000256" key="17">
    <source>
        <dbReference type="SAM" id="Phobius"/>
    </source>
</evidence>
<dbReference type="AlphaFoldDB" id="A0A0M3I4R2"/>
<evidence type="ECO:0000256" key="2">
    <source>
        <dbReference type="ARBA" id="ARBA00004245"/>
    </source>
</evidence>
<evidence type="ECO:0000256" key="12">
    <source>
        <dbReference type="ARBA" id="ARBA00023157"/>
    </source>
</evidence>
<keyword evidence="14" id="KW-0206">Cytoskeleton</keyword>
<dbReference type="InterPro" id="IPR027659">
    <property type="entry name" value="Sgcb"/>
</dbReference>
<keyword evidence="13" id="KW-0325">Glycoprotein</keyword>
<comment type="similarity">
    <text evidence="4">Belongs to the sarcoglycan beta/delta/gamma/zeta family.</text>
</comment>
<dbReference type="GO" id="GO:0016012">
    <property type="term" value="C:sarcoglycan complex"/>
    <property type="evidence" value="ECO:0007669"/>
    <property type="project" value="InterPro"/>
</dbReference>
<comment type="subunit">
    <text evidence="15">Cross-link to form 2 major subcomplexes: one consisting of SGCB, SGCD and SGCG and the other consisting of SGCB and SGCD. The association between SGCB and SGCG is particularly strong while SGCA is loosely associated with the other sarcoglycans.</text>
</comment>
<keyword evidence="11 17" id="KW-0472">Membrane</keyword>
<name>A0A0M3I4R2_ASCLU</name>
<keyword evidence="12" id="KW-1015">Disulfide bond</keyword>
<organism evidence="18 19">
    <name type="scientific">Ascaris lumbricoides</name>
    <name type="common">Giant roundworm</name>
    <dbReference type="NCBI Taxonomy" id="6252"/>
    <lineage>
        <taxon>Eukaryota</taxon>
        <taxon>Metazoa</taxon>
        <taxon>Ecdysozoa</taxon>
        <taxon>Nematoda</taxon>
        <taxon>Chromadorea</taxon>
        <taxon>Rhabditida</taxon>
        <taxon>Spirurina</taxon>
        <taxon>Ascaridomorpha</taxon>
        <taxon>Ascaridoidea</taxon>
        <taxon>Ascarididae</taxon>
        <taxon>Ascaris</taxon>
    </lineage>
</organism>
<dbReference type="InterPro" id="IPR006875">
    <property type="entry name" value="Sarcoglycan"/>
</dbReference>
<proteinExistence type="inferred from homology"/>
<dbReference type="WBParaSite" id="ALUE_0001181501-mRNA-1">
    <property type="protein sequence ID" value="ALUE_0001181501-mRNA-1"/>
    <property type="gene ID" value="ALUE_0001181501"/>
</dbReference>
<evidence type="ECO:0000256" key="3">
    <source>
        <dbReference type="ARBA" id="ARBA00004274"/>
    </source>
</evidence>
<keyword evidence="8 17" id="KW-0812">Transmembrane</keyword>
<evidence type="ECO:0000256" key="13">
    <source>
        <dbReference type="ARBA" id="ARBA00023180"/>
    </source>
</evidence>
<evidence type="ECO:0000256" key="4">
    <source>
        <dbReference type="ARBA" id="ARBA00007574"/>
    </source>
</evidence>
<evidence type="ECO:0000313" key="18">
    <source>
        <dbReference type="Proteomes" id="UP000036681"/>
    </source>
</evidence>
<dbReference type="Proteomes" id="UP000036681">
    <property type="component" value="Unplaced"/>
</dbReference>
<evidence type="ECO:0000256" key="5">
    <source>
        <dbReference type="ARBA" id="ARBA00015329"/>
    </source>
</evidence>
<dbReference type="PANTHER" id="PTHR21142:SF2">
    <property type="entry name" value="BETA-SARCOGLYCAN"/>
    <property type="match status" value="1"/>
</dbReference>
<feature type="region of interest" description="Disordered" evidence="16">
    <location>
        <begin position="1"/>
        <end position="20"/>
    </location>
</feature>
<evidence type="ECO:0000256" key="10">
    <source>
        <dbReference type="ARBA" id="ARBA00022989"/>
    </source>
</evidence>
<dbReference type="PANTHER" id="PTHR21142">
    <property type="entry name" value="SARCOGLYCANS"/>
    <property type="match status" value="1"/>
</dbReference>
<keyword evidence="6" id="KW-1003">Cell membrane</keyword>
<dbReference type="Pfam" id="PF04790">
    <property type="entry name" value="Sarcoglycan_1"/>
    <property type="match status" value="1"/>
</dbReference>
<evidence type="ECO:0000256" key="1">
    <source>
        <dbReference type="ARBA" id="ARBA00002860"/>
    </source>
</evidence>
<keyword evidence="9" id="KW-0735">Signal-anchor</keyword>
<evidence type="ECO:0000256" key="7">
    <source>
        <dbReference type="ARBA" id="ARBA00022490"/>
    </source>
</evidence>
<dbReference type="GO" id="GO:0007517">
    <property type="term" value="P:muscle organ development"/>
    <property type="evidence" value="ECO:0007669"/>
    <property type="project" value="InterPro"/>
</dbReference>
<accession>A0A0M3I4R2</accession>
<protein>
    <recommendedName>
        <fullName evidence="5">Beta-sarcoglycan</fullName>
    </recommendedName>
</protein>
<evidence type="ECO:0000256" key="9">
    <source>
        <dbReference type="ARBA" id="ARBA00022968"/>
    </source>
</evidence>
<keyword evidence="10 17" id="KW-1133">Transmembrane helix</keyword>
<evidence type="ECO:0000256" key="14">
    <source>
        <dbReference type="ARBA" id="ARBA00023212"/>
    </source>
</evidence>
<evidence type="ECO:0000256" key="16">
    <source>
        <dbReference type="SAM" id="MobiDB-lite"/>
    </source>
</evidence>
<evidence type="ECO:0000256" key="8">
    <source>
        <dbReference type="ARBA" id="ARBA00022692"/>
    </source>
</evidence>
<dbReference type="GO" id="GO:0042383">
    <property type="term" value="C:sarcolemma"/>
    <property type="evidence" value="ECO:0007669"/>
    <property type="project" value="UniProtKB-SubCell"/>
</dbReference>
<dbReference type="GO" id="GO:0005856">
    <property type="term" value="C:cytoskeleton"/>
    <property type="evidence" value="ECO:0007669"/>
    <property type="project" value="UniProtKB-SubCell"/>
</dbReference>
<evidence type="ECO:0000313" key="19">
    <source>
        <dbReference type="WBParaSite" id="ALUE_0001181501-mRNA-1"/>
    </source>
</evidence>
<comment type="function">
    <text evidence="1">Component of the sarcoglycan complex, a subcomplex of the dystrophin-glycoprotein complex which forms a link between the F-actin cytoskeleton and the extracellular matrix.</text>
</comment>
<keyword evidence="7" id="KW-0963">Cytoplasm</keyword>
<comment type="subcellular location">
    <subcellularLocation>
        <location evidence="3">Cell membrane</location>
        <location evidence="3">Sarcolemma</location>
        <topology evidence="3">Single-pass type II membrane protein</topology>
    </subcellularLocation>
    <subcellularLocation>
        <location evidence="2">Cytoplasm</location>
        <location evidence="2">Cytoskeleton</location>
    </subcellularLocation>
</comment>
<keyword evidence="18" id="KW-1185">Reference proteome</keyword>
<reference evidence="19" key="1">
    <citation type="submission" date="2017-02" db="UniProtKB">
        <authorList>
            <consortium name="WormBaseParasite"/>
        </authorList>
    </citation>
    <scope>IDENTIFICATION</scope>
</reference>